<dbReference type="Pfam" id="PF05711">
    <property type="entry name" value="TylF"/>
    <property type="match status" value="1"/>
</dbReference>
<protein>
    <submittedName>
        <fullName evidence="1">TylF/MycF/NovP-related O-methyltransferase</fullName>
        <ecNumber evidence="1">2.1.1.-</ecNumber>
    </submittedName>
</protein>
<dbReference type="GO" id="GO:0032259">
    <property type="term" value="P:methylation"/>
    <property type="evidence" value="ECO:0007669"/>
    <property type="project" value="UniProtKB-KW"/>
</dbReference>
<dbReference type="InterPro" id="IPR008884">
    <property type="entry name" value="TylF_MeTrfase"/>
</dbReference>
<keyword evidence="1" id="KW-0489">Methyltransferase</keyword>
<organism evidence="1 2">
    <name type="scientific">Bosea minatitlanensis</name>
    <dbReference type="NCBI Taxonomy" id="128782"/>
    <lineage>
        <taxon>Bacteria</taxon>
        <taxon>Pseudomonadati</taxon>
        <taxon>Pseudomonadota</taxon>
        <taxon>Alphaproteobacteria</taxon>
        <taxon>Hyphomicrobiales</taxon>
        <taxon>Boseaceae</taxon>
        <taxon>Bosea</taxon>
    </lineage>
</organism>
<dbReference type="PANTHER" id="PTHR40036">
    <property type="entry name" value="MACROCIN O-METHYLTRANSFERASE"/>
    <property type="match status" value="1"/>
</dbReference>
<dbReference type="Gene3D" id="3.40.50.150">
    <property type="entry name" value="Vaccinia Virus protein VP39"/>
    <property type="match status" value="1"/>
</dbReference>
<dbReference type="EC" id="2.1.1.-" evidence="1"/>
<dbReference type="RefSeq" id="WP_158444704.1">
    <property type="nucleotide sequence ID" value="NZ_JAOAOS010000003.1"/>
</dbReference>
<accession>A0ABW0FAB5</accession>
<dbReference type="GO" id="GO:0008168">
    <property type="term" value="F:methyltransferase activity"/>
    <property type="evidence" value="ECO:0007669"/>
    <property type="project" value="UniProtKB-KW"/>
</dbReference>
<dbReference type="PANTHER" id="PTHR40036:SF1">
    <property type="entry name" value="MACROCIN O-METHYLTRANSFERASE"/>
    <property type="match status" value="1"/>
</dbReference>
<dbReference type="EMBL" id="JBHSLI010000018">
    <property type="protein sequence ID" value="MFC5295854.1"/>
    <property type="molecule type" value="Genomic_DNA"/>
</dbReference>
<evidence type="ECO:0000313" key="2">
    <source>
        <dbReference type="Proteomes" id="UP001595976"/>
    </source>
</evidence>
<proteinExistence type="predicted"/>
<comment type="caution">
    <text evidence="1">The sequence shown here is derived from an EMBL/GenBank/DDBJ whole genome shotgun (WGS) entry which is preliminary data.</text>
</comment>
<reference evidence="2" key="1">
    <citation type="journal article" date="2019" name="Int. J. Syst. Evol. Microbiol.">
        <title>The Global Catalogue of Microorganisms (GCM) 10K type strain sequencing project: providing services to taxonomists for standard genome sequencing and annotation.</title>
        <authorList>
            <consortium name="The Broad Institute Genomics Platform"/>
            <consortium name="The Broad Institute Genome Sequencing Center for Infectious Disease"/>
            <person name="Wu L."/>
            <person name="Ma J."/>
        </authorList>
    </citation>
    <scope>NUCLEOTIDE SEQUENCE [LARGE SCALE GENOMIC DNA]</scope>
    <source>
        <strain evidence="2">CGMCC 1.15643</strain>
    </source>
</reference>
<keyword evidence="2" id="KW-1185">Reference proteome</keyword>
<name>A0ABW0FAB5_9HYPH</name>
<dbReference type="SUPFAM" id="SSF53335">
    <property type="entry name" value="S-adenosyl-L-methionine-dependent methyltransferases"/>
    <property type="match status" value="1"/>
</dbReference>
<sequence>MKLKTVVERLSMMGGNRRNERSRSAPNSEICDLALEIEGLAPNNAHTLLKALKHGLSTETAEWDRYIAAETLSTAIYPKYKFSEYGRLFLEDREFISYYEHIMDPGNWHSFDRKYTLRELLRLVEHLDGDMAECGAYKGASAYLMCKAAESTPSLVHLFDSFEGLADPLPVDGSYWQRGSLTTPESALHATLEGLSNYRTYKGWIPDRFGEIADRQMRFVHIDVDLYEATLSSLNFFYPNLVPGGIFLLDDYGFSSCPGAKQAADEFFAAKPEQIAMLPTGQAIIVKQ</sequence>
<gene>
    <name evidence="1" type="ORF">ACFPK2_22950</name>
</gene>
<keyword evidence="1" id="KW-0808">Transferase</keyword>
<dbReference type="Proteomes" id="UP001595976">
    <property type="component" value="Unassembled WGS sequence"/>
</dbReference>
<dbReference type="InterPro" id="IPR029063">
    <property type="entry name" value="SAM-dependent_MTases_sf"/>
</dbReference>
<evidence type="ECO:0000313" key="1">
    <source>
        <dbReference type="EMBL" id="MFC5295854.1"/>
    </source>
</evidence>